<keyword evidence="4" id="KW-1185">Reference proteome</keyword>
<feature type="domain" description="Calcineurin-like phosphoesterase" evidence="2">
    <location>
        <begin position="136"/>
        <end position="328"/>
    </location>
</feature>
<name>A0A6A6RHK8_9PLEO</name>
<dbReference type="InterPro" id="IPR050126">
    <property type="entry name" value="Ap4A_hydrolase"/>
</dbReference>
<dbReference type="GO" id="GO:0005737">
    <property type="term" value="C:cytoplasm"/>
    <property type="evidence" value="ECO:0007669"/>
    <property type="project" value="TreeGrafter"/>
</dbReference>
<dbReference type="GO" id="GO:0016791">
    <property type="term" value="F:phosphatase activity"/>
    <property type="evidence" value="ECO:0007669"/>
    <property type="project" value="TreeGrafter"/>
</dbReference>
<dbReference type="Proteomes" id="UP000799753">
    <property type="component" value="Unassembled WGS sequence"/>
</dbReference>
<evidence type="ECO:0000313" key="3">
    <source>
        <dbReference type="EMBL" id="KAF2634766.1"/>
    </source>
</evidence>
<reference evidence="3" key="1">
    <citation type="journal article" date="2020" name="Stud. Mycol.">
        <title>101 Dothideomycetes genomes: a test case for predicting lifestyles and emergence of pathogens.</title>
        <authorList>
            <person name="Haridas S."/>
            <person name="Albert R."/>
            <person name="Binder M."/>
            <person name="Bloem J."/>
            <person name="Labutti K."/>
            <person name="Salamov A."/>
            <person name="Andreopoulos B."/>
            <person name="Baker S."/>
            <person name="Barry K."/>
            <person name="Bills G."/>
            <person name="Bluhm B."/>
            <person name="Cannon C."/>
            <person name="Castanera R."/>
            <person name="Culley D."/>
            <person name="Daum C."/>
            <person name="Ezra D."/>
            <person name="Gonzalez J."/>
            <person name="Henrissat B."/>
            <person name="Kuo A."/>
            <person name="Liang C."/>
            <person name="Lipzen A."/>
            <person name="Lutzoni F."/>
            <person name="Magnuson J."/>
            <person name="Mondo S."/>
            <person name="Nolan M."/>
            <person name="Ohm R."/>
            <person name="Pangilinan J."/>
            <person name="Park H.-J."/>
            <person name="Ramirez L."/>
            <person name="Alfaro M."/>
            <person name="Sun H."/>
            <person name="Tritt A."/>
            <person name="Yoshinaga Y."/>
            <person name="Zwiers L.-H."/>
            <person name="Turgeon B."/>
            <person name="Goodwin S."/>
            <person name="Spatafora J."/>
            <person name="Crous P."/>
            <person name="Grigoriev I."/>
        </authorList>
    </citation>
    <scope>NUCLEOTIDE SEQUENCE</scope>
    <source>
        <strain evidence="3">CBS 473.64</strain>
    </source>
</reference>
<feature type="transmembrane region" description="Helical" evidence="1">
    <location>
        <begin position="67"/>
        <end position="85"/>
    </location>
</feature>
<evidence type="ECO:0000256" key="1">
    <source>
        <dbReference type="SAM" id="Phobius"/>
    </source>
</evidence>
<dbReference type="InterPro" id="IPR029052">
    <property type="entry name" value="Metallo-depent_PP-like"/>
</dbReference>
<dbReference type="AlphaFoldDB" id="A0A6A6RHK8"/>
<evidence type="ECO:0000313" key="4">
    <source>
        <dbReference type="Proteomes" id="UP000799753"/>
    </source>
</evidence>
<proteinExistence type="predicted"/>
<accession>A0A6A6RHK8</accession>
<keyword evidence="1" id="KW-1133">Transmembrane helix</keyword>
<keyword evidence="1" id="KW-0472">Membrane</keyword>
<organism evidence="3 4">
    <name type="scientific">Massarina eburnea CBS 473.64</name>
    <dbReference type="NCBI Taxonomy" id="1395130"/>
    <lineage>
        <taxon>Eukaryota</taxon>
        <taxon>Fungi</taxon>
        <taxon>Dikarya</taxon>
        <taxon>Ascomycota</taxon>
        <taxon>Pezizomycotina</taxon>
        <taxon>Dothideomycetes</taxon>
        <taxon>Pleosporomycetidae</taxon>
        <taxon>Pleosporales</taxon>
        <taxon>Massarineae</taxon>
        <taxon>Massarinaceae</taxon>
        <taxon>Massarina</taxon>
    </lineage>
</organism>
<dbReference type="OrthoDB" id="10267127at2759"/>
<dbReference type="PANTHER" id="PTHR42850:SF4">
    <property type="entry name" value="ZINC-DEPENDENT ENDOPOLYPHOSPHATASE"/>
    <property type="match status" value="1"/>
</dbReference>
<evidence type="ECO:0000259" key="2">
    <source>
        <dbReference type="Pfam" id="PF00149"/>
    </source>
</evidence>
<sequence>MSHRHHGPHDRPLIDLIPENSHGHDLDVSDEEDAFYAVDEGDYLLHPKWRTLLTRTSSRIPRRLQRLILIYGLGLVFSLTLWFALVGPRYKAYMQDTWDMNAWPKDRFGLNKRPEFKDLVQIKKLDERYLPKGEGRLVVVGDVHGCKESLEELLKRVEFKEGQDHLVLTGDIVAKGPDSPGVVSLASRLNASCVRGNHEDRVLLSIAEATAISGPNESPDRFGVDTLNLIKSFDADQISYLQSLPVILDVGAIGSLQNVVIVHAGLVPDVALEDQDPYQVMNMRTITLKTGLPSEKREGKPWEMLWNHLQQKKRKVNTRTTVIYGHDMKTGLNPQPWSFGLDSGCVTGGRLTAMVIQESGQYEMMDVNCNGGYFP</sequence>
<dbReference type="InterPro" id="IPR004843">
    <property type="entry name" value="Calcineurin-like_PHP"/>
</dbReference>
<keyword evidence="1" id="KW-0812">Transmembrane</keyword>
<gene>
    <name evidence="3" type="ORF">P280DRAFT_413034</name>
</gene>
<dbReference type="EMBL" id="MU006814">
    <property type="protein sequence ID" value="KAF2634766.1"/>
    <property type="molecule type" value="Genomic_DNA"/>
</dbReference>
<dbReference type="PANTHER" id="PTHR42850">
    <property type="entry name" value="METALLOPHOSPHOESTERASE"/>
    <property type="match status" value="1"/>
</dbReference>
<dbReference type="Gene3D" id="3.60.21.10">
    <property type="match status" value="1"/>
</dbReference>
<protein>
    <submittedName>
        <fullName evidence="3">Metallo-dependent phosphatase</fullName>
    </submittedName>
</protein>
<dbReference type="Pfam" id="PF00149">
    <property type="entry name" value="Metallophos"/>
    <property type="match status" value="1"/>
</dbReference>
<dbReference type="SUPFAM" id="SSF56300">
    <property type="entry name" value="Metallo-dependent phosphatases"/>
    <property type="match status" value="1"/>
</dbReference>
<dbReference type="GO" id="GO:0000298">
    <property type="term" value="F:endopolyphosphatase activity"/>
    <property type="evidence" value="ECO:0007669"/>
    <property type="project" value="TreeGrafter"/>
</dbReference>
<dbReference type="CDD" id="cd00144">
    <property type="entry name" value="MPP_PPP_family"/>
    <property type="match status" value="1"/>
</dbReference>
<dbReference type="GO" id="GO:0006798">
    <property type="term" value="P:polyphosphate catabolic process"/>
    <property type="evidence" value="ECO:0007669"/>
    <property type="project" value="TreeGrafter"/>
</dbReference>